<gene>
    <name evidence="3" type="primary">LOC111109384</name>
</gene>
<dbReference type="OrthoDB" id="6083208at2759"/>
<organism evidence="2 3">
    <name type="scientific">Crassostrea virginica</name>
    <name type="common">Eastern oyster</name>
    <dbReference type="NCBI Taxonomy" id="6565"/>
    <lineage>
        <taxon>Eukaryota</taxon>
        <taxon>Metazoa</taxon>
        <taxon>Spiralia</taxon>
        <taxon>Lophotrochozoa</taxon>
        <taxon>Mollusca</taxon>
        <taxon>Bivalvia</taxon>
        <taxon>Autobranchia</taxon>
        <taxon>Pteriomorphia</taxon>
        <taxon>Ostreida</taxon>
        <taxon>Ostreoidea</taxon>
        <taxon>Ostreidae</taxon>
        <taxon>Crassostrea</taxon>
    </lineage>
</organism>
<reference evidence="3" key="1">
    <citation type="submission" date="2025-08" db="UniProtKB">
        <authorList>
            <consortium name="RefSeq"/>
        </authorList>
    </citation>
    <scope>IDENTIFICATION</scope>
    <source>
        <tissue evidence="3">Whole sample</tissue>
    </source>
</reference>
<name>A0A8B8BDV0_CRAVI</name>
<dbReference type="GeneID" id="111109384"/>
<evidence type="ECO:0000256" key="1">
    <source>
        <dbReference type="SAM" id="Phobius"/>
    </source>
</evidence>
<keyword evidence="1" id="KW-1133">Transmembrane helix</keyword>
<dbReference type="AlphaFoldDB" id="A0A8B8BDV0"/>
<keyword evidence="1" id="KW-0472">Membrane</keyword>
<dbReference type="Gene3D" id="2.170.300.10">
    <property type="entry name" value="Tie2 ligand-binding domain superfamily"/>
    <property type="match status" value="1"/>
</dbReference>
<evidence type="ECO:0000313" key="3">
    <source>
        <dbReference type="RefSeq" id="XP_022301171.1"/>
    </source>
</evidence>
<keyword evidence="2" id="KW-1185">Reference proteome</keyword>
<dbReference type="KEGG" id="cvn:111109384"/>
<evidence type="ECO:0000313" key="2">
    <source>
        <dbReference type="Proteomes" id="UP000694844"/>
    </source>
</evidence>
<dbReference type="Proteomes" id="UP000694844">
    <property type="component" value="Chromosome 8"/>
</dbReference>
<proteinExistence type="predicted"/>
<sequence>MVVVKQYWIYLLHFWEVLVKSSQHLTGPNVCRYKSKPTITFFCCNDHYQKGNVCVECEPGFYGLNCSRSCPVNYFGRLCQDKCECSLDKFCDNVRGCMCKDTNIKCTDLVSSSYRRNSEKENTFNDVVLSLLIVITLIAMFTVLGRQWYKDVVERKNSQLYHPRYALI</sequence>
<accession>A0A8B8BDV0</accession>
<protein>
    <submittedName>
        <fullName evidence="3">Multiple epidermal growth factor-like domains protein 11</fullName>
    </submittedName>
</protein>
<keyword evidence="1" id="KW-0812">Transmembrane</keyword>
<dbReference type="RefSeq" id="XP_022301171.1">
    <property type="nucleotide sequence ID" value="XM_022445463.1"/>
</dbReference>
<feature type="transmembrane region" description="Helical" evidence="1">
    <location>
        <begin position="127"/>
        <end position="149"/>
    </location>
</feature>